<accession>A0AAE1Q3S0</accession>
<protein>
    <submittedName>
        <fullName evidence="1">Uncharacterized protein</fullName>
    </submittedName>
</protein>
<keyword evidence="2" id="KW-1185">Reference proteome</keyword>
<dbReference type="AlphaFoldDB" id="A0AAE1Q3S0"/>
<proteinExistence type="predicted"/>
<gene>
    <name evidence="1" type="ORF">Pmani_010793</name>
</gene>
<dbReference type="Proteomes" id="UP001292094">
    <property type="component" value="Unassembled WGS sequence"/>
</dbReference>
<sequence>MTYLSCLIFQATCFAEGWMDKQNLDPGHSVSPRKTPTVACIESYTVRGRHLHSPGWVEMTRRPTLDPLYKVGGASGGKLWSGKGRISKSYHLTPFIAS</sequence>
<reference evidence="1" key="1">
    <citation type="submission" date="2023-11" db="EMBL/GenBank/DDBJ databases">
        <title>Genome assemblies of two species of porcelain crab, Petrolisthes cinctipes and Petrolisthes manimaculis (Anomura: Porcellanidae).</title>
        <authorList>
            <person name="Angst P."/>
        </authorList>
    </citation>
    <scope>NUCLEOTIDE SEQUENCE</scope>
    <source>
        <strain evidence="1">PB745_02</strain>
        <tissue evidence="1">Gill</tissue>
    </source>
</reference>
<comment type="caution">
    <text evidence="1">The sequence shown here is derived from an EMBL/GenBank/DDBJ whole genome shotgun (WGS) entry which is preliminary data.</text>
</comment>
<dbReference type="EMBL" id="JAWZYT010000854">
    <property type="protein sequence ID" value="KAK4318217.1"/>
    <property type="molecule type" value="Genomic_DNA"/>
</dbReference>
<evidence type="ECO:0000313" key="1">
    <source>
        <dbReference type="EMBL" id="KAK4318217.1"/>
    </source>
</evidence>
<evidence type="ECO:0000313" key="2">
    <source>
        <dbReference type="Proteomes" id="UP001292094"/>
    </source>
</evidence>
<name>A0AAE1Q3S0_9EUCA</name>
<organism evidence="1 2">
    <name type="scientific">Petrolisthes manimaculis</name>
    <dbReference type="NCBI Taxonomy" id="1843537"/>
    <lineage>
        <taxon>Eukaryota</taxon>
        <taxon>Metazoa</taxon>
        <taxon>Ecdysozoa</taxon>
        <taxon>Arthropoda</taxon>
        <taxon>Crustacea</taxon>
        <taxon>Multicrustacea</taxon>
        <taxon>Malacostraca</taxon>
        <taxon>Eumalacostraca</taxon>
        <taxon>Eucarida</taxon>
        <taxon>Decapoda</taxon>
        <taxon>Pleocyemata</taxon>
        <taxon>Anomura</taxon>
        <taxon>Galatheoidea</taxon>
        <taxon>Porcellanidae</taxon>
        <taxon>Petrolisthes</taxon>
    </lineage>
</organism>